<reference evidence="1" key="2">
    <citation type="submission" date="2021-04" db="EMBL/GenBank/DDBJ databases">
        <authorList>
            <person name="Gilroy R."/>
        </authorList>
    </citation>
    <scope>NUCLEOTIDE SEQUENCE</scope>
    <source>
        <strain evidence="1">CHK185-1770</strain>
    </source>
</reference>
<comment type="caution">
    <text evidence="1">The sequence shown here is derived from an EMBL/GenBank/DDBJ whole genome shotgun (WGS) entry which is preliminary data.</text>
</comment>
<accession>A0A9D2SEN1</accession>
<gene>
    <name evidence="1" type="ORF">H9710_03775</name>
</gene>
<dbReference type="EMBL" id="DWXG01000033">
    <property type="protein sequence ID" value="HJB97679.1"/>
    <property type="molecule type" value="Genomic_DNA"/>
</dbReference>
<protein>
    <recommendedName>
        <fullName evidence="3">Nucleotidyltransferase domain-containing protein</fullName>
    </recommendedName>
</protein>
<proteinExistence type="predicted"/>
<evidence type="ECO:0008006" key="3">
    <source>
        <dbReference type="Google" id="ProtNLM"/>
    </source>
</evidence>
<dbReference type="InterPro" id="IPR043519">
    <property type="entry name" value="NT_sf"/>
</dbReference>
<dbReference type="SUPFAM" id="SSF81301">
    <property type="entry name" value="Nucleotidyltransferase"/>
    <property type="match status" value="1"/>
</dbReference>
<evidence type="ECO:0000313" key="2">
    <source>
        <dbReference type="Proteomes" id="UP000826793"/>
    </source>
</evidence>
<dbReference type="Gene3D" id="3.30.460.10">
    <property type="entry name" value="Beta Polymerase, domain 2"/>
    <property type="match status" value="1"/>
</dbReference>
<name>A0A9D2SEN1_9FIRM</name>
<dbReference type="AlphaFoldDB" id="A0A9D2SEN1"/>
<evidence type="ECO:0000313" key="1">
    <source>
        <dbReference type="EMBL" id="HJB97679.1"/>
    </source>
</evidence>
<dbReference type="Proteomes" id="UP000826793">
    <property type="component" value="Unassembled WGS sequence"/>
</dbReference>
<reference evidence="1" key="1">
    <citation type="journal article" date="2021" name="PeerJ">
        <title>Extensive microbial diversity within the chicken gut microbiome revealed by metagenomics and culture.</title>
        <authorList>
            <person name="Gilroy R."/>
            <person name="Ravi A."/>
            <person name="Getino M."/>
            <person name="Pursley I."/>
            <person name="Horton D.L."/>
            <person name="Alikhan N.F."/>
            <person name="Baker D."/>
            <person name="Gharbi K."/>
            <person name="Hall N."/>
            <person name="Watson M."/>
            <person name="Adriaenssens E.M."/>
            <person name="Foster-Nyarko E."/>
            <person name="Jarju S."/>
            <person name="Secka A."/>
            <person name="Antonio M."/>
            <person name="Oren A."/>
            <person name="Chaudhuri R.R."/>
            <person name="La Ragione R."/>
            <person name="Hildebrand F."/>
            <person name="Pallen M.J."/>
        </authorList>
    </citation>
    <scope>NUCLEOTIDE SEQUENCE</scope>
    <source>
        <strain evidence="1">CHK185-1770</strain>
    </source>
</reference>
<organism evidence="1 2">
    <name type="scientific">Candidatus Acutalibacter pullicola</name>
    <dbReference type="NCBI Taxonomy" id="2838417"/>
    <lineage>
        <taxon>Bacteria</taxon>
        <taxon>Bacillati</taxon>
        <taxon>Bacillota</taxon>
        <taxon>Clostridia</taxon>
        <taxon>Eubacteriales</taxon>
        <taxon>Acutalibacteraceae</taxon>
        <taxon>Acutalibacter</taxon>
    </lineage>
</organism>
<sequence length="353" mass="40058">MRKEINKQLVGWIRERARTSFGGDISLVAIYGSHINGTDQEWSDVDCYFIPKTDRGRAFGLDFILAGVGYDIFPLSWERLQGIAHLQEPLVPLVGDAVLLYSDSQEDTDRFQALQRELAACLADKAYCRRMCEERFYRAAAQRQMGDSGDFSTQRKCAGQLLLDGAEALAFHNGTYFHAGLKRHGQELEAMEKKPAGFLRRYRQVMEAESPGALQKASEDFLTCLGEFFGLPWKAVPGERPLPSGEKEENLAELSAWYEECSSLFCKLRVCREREQRELAFLSGVCLQRELDELAASYAVPAYALLEAYHWADLTPLVETADRIERDLVDRIVRSGGRIKRFASFPEFERAQL</sequence>